<dbReference type="EMBL" id="FJNE01000004">
    <property type="protein sequence ID" value="CZQ92786.1"/>
    <property type="molecule type" value="Genomic_DNA"/>
</dbReference>
<evidence type="ECO:0000313" key="2">
    <source>
        <dbReference type="EMBL" id="CZQ92786.1"/>
    </source>
</evidence>
<dbReference type="STRING" id="140314.SAMN04488076_11649"/>
<dbReference type="SUPFAM" id="SSF52821">
    <property type="entry name" value="Rhodanese/Cell cycle control phosphatase"/>
    <property type="match status" value="1"/>
</dbReference>
<evidence type="ECO:0000313" key="3">
    <source>
        <dbReference type="Proteomes" id="UP000242754"/>
    </source>
</evidence>
<dbReference type="CDD" id="cd00158">
    <property type="entry name" value="RHOD"/>
    <property type="match status" value="1"/>
</dbReference>
<accession>A0A143YKG2</accession>
<reference evidence="2 3" key="1">
    <citation type="submission" date="2016-02" db="EMBL/GenBank/DDBJ databases">
        <authorList>
            <person name="Wen L."/>
            <person name="He K."/>
            <person name="Yang H."/>
        </authorList>
    </citation>
    <scope>NUCLEOTIDE SEQUENCE [LARGE SCALE GENOMIC DNA]</scope>
    <source>
        <strain evidence="2">Trichococcus palustris</strain>
    </source>
</reference>
<dbReference type="PANTHER" id="PTHR43031">
    <property type="entry name" value="FAD-DEPENDENT OXIDOREDUCTASE"/>
    <property type="match status" value="1"/>
</dbReference>
<dbReference type="RefSeq" id="WP_087033131.1">
    <property type="nucleotide sequence ID" value="NZ_FJNE01000004.1"/>
</dbReference>
<dbReference type="InterPro" id="IPR001763">
    <property type="entry name" value="Rhodanese-like_dom"/>
</dbReference>
<organism evidence="2 3">
    <name type="scientific">Trichococcus palustris</name>
    <dbReference type="NCBI Taxonomy" id="140314"/>
    <lineage>
        <taxon>Bacteria</taxon>
        <taxon>Bacillati</taxon>
        <taxon>Bacillota</taxon>
        <taxon>Bacilli</taxon>
        <taxon>Lactobacillales</taxon>
        <taxon>Carnobacteriaceae</taxon>
        <taxon>Trichococcus</taxon>
    </lineage>
</organism>
<dbReference type="Gene3D" id="3.40.250.10">
    <property type="entry name" value="Rhodanese-like domain"/>
    <property type="match status" value="1"/>
</dbReference>
<dbReference type="InterPro" id="IPR036873">
    <property type="entry name" value="Rhodanese-like_dom_sf"/>
</dbReference>
<dbReference type="AlphaFoldDB" id="A0A143YKG2"/>
<dbReference type="PANTHER" id="PTHR43031:SF17">
    <property type="entry name" value="SULFURTRANSFERASE YTWF-RELATED"/>
    <property type="match status" value="1"/>
</dbReference>
<gene>
    <name evidence="2" type="ORF">Tpal_1543</name>
</gene>
<dbReference type="OrthoDB" id="9800872at2"/>
<dbReference type="InterPro" id="IPR050229">
    <property type="entry name" value="GlpE_sulfurtransferase"/>
</dbReference>
<dbReference type="SMART" id="SM00450">
    <property type="entry name" value="RHOD"/>
    <property type="match status" value="1"/>
</dbReference>
<protein>
    <recommendedName>
        <fullName evidence="1">Rhodanese domain-containing protein</fullName>
    </recommendedName>
</protein>
<keyword evidence="3" id="KW-1185">Reference proteome</keyword>
<proteinExistence type="predicted"/>
<dbReference type="Proteomes" id="UP000242754">
    <property type="component" value="Unassembled WGS sequence"/>
</dbReference>
<sequence length="98" mass="11196">MFQSITMPEFEQLWKKNKVKLVDVRETDEFEHAHIDGAISMPLSELEEKTDQLNKKENYYVMCLSGARSMAACQYLSKKGYKVTNVMGGISAWKGDVV</sequence>
<dbReference type="Pfam" id="PF00581">
    <property type="entry name" value="Rhodanese"/>
    <property type="match status" value="1"/>
</dbReference>
<evidence type="ECO:0000259" key="1">
    <source>
        <dbReference type="PROSITE" id="PS50206"/>
    </source>
</evidence>
<name>A0A143YKG2_9LACT</name>
<feature type="domain" description="Rhodanese" evidence="1">
    <location>
        <begin position="15"/>
        <end position="98"/>
    </location>
</feature>
<dbReference type="PROSITE" id="PS50206">
    <property type="entry name" value="RHODANESE_3"/>
    <property type="match status" value="1"/>
</dbReference>